<protein>
    <submittedName>
        <fullName evidence="1">Oligopeptidase B</fullName>
    </submittedName>
</protein>
<comment type="caution">
    <text evidence="1">The sequence shown here is derived from an EMBL/GenBank/DDBJ whole genome shotgun (WGS) entry which is preliminary data.</text>
</comment>
<feature type="non-terminal residue" evidence="1">
    <location>
        <position position="1"/>
    </location>
</feature>
<sequence length="46" mass="5305">HRPGKLHRHTLGTASAEQVFDEPDGRFFLHCFRSSSERQLIILLNS</sequence>
<evidence type="ECO:0000313" key="2">
    <source>
        <dbReference type="Proteomes" id="UP000004471"/>
    </source>
</evidence>
<dbReference type="HOGENOM" id="CLU_3193307_0_0_6"/>
<reference evidence="1 2" key="1">
    <citation type="journal article" date="2011" name="PLoS Pathog.">
        <title>Dynamic evolution of pathogenicity revealed by sequencing and comparative genomics of 19 Pseudomonas syringae isolates.</title>
        <authorList>
            <person name="Baltrus D.A."/>
            <person name="Nishimura M.T."/>
            <person name="Romanchuk A."/>
            <person name="Chang J.H."/>
            <person name="Mukhtar M.S."/>
            <person name="Cherkis K."/>
            <person name="Roach J."/>
            <person name="Grant S.R."/>
            <person name="Jones C.D."/>
            <person name="Dangl J.L."/>
        </authorList>
    </citation>
    <scope>NUCLEOTIDE SEQUENCE [LARGE SCALE GENOMIC DNA]</scope>
    <source>
        <strain evidence="2">M301072PT</strain>
    </source>
</reference>
<organism evidence="1 2">
    <name type="scientific">Pseudomonas syringae pv. japonica str. M301072</name>
    <dbReference type="NCBI Taxonomy" id="629262"/>
    <lineage>
        <taxon>Bacteria</taxon>
        <taxon>Pseudomonadati</taxon>
        <taxon>Pseudomonadota</taxon>
        <taxon>Gammaproteobacteria</taxon>
        <taxon>Pseudomonadales</taxon>
        <taxon>Pseudomonadaceae</taxon>
        <taxon>Pseudomonas</taxon>
        <taxon>Pseudomonas syringae</taxon>
    </lineage>
</organism>
<accession>F3FZ13</accession>
<dbReference type="Gene3D" id="2.130.10.120">
    <property type="entry name" value="Prolyl oligopeptidase, N-terminal domain"/>
    <property type="match status" value="1"/>
</dbReference>
<name>F3FZ13_PSESX</name>
<evidence type="ECO:0000313" key="1">
    <source>
        <dbReference type="EMBL" id="EGH35455.1"/>
    </source>
</evidence>
<proteinExistence type="predicted"/>
<feature type="non-terminal residue" evidence="1">
    <location>
        <position position="46"/>
    </location>
</feature>
<dbReference type="EMBL" id="AEAH01003646">
    <property type="protein sequence ID" value="EGH35455.1"/>
    <property type="molecule type" value="Genomic_DNA"/>
</dbReference>
<dbReference type="AlphaFoldDB" id="F3FZ13"/>
<gene>
    <name evidence="1" type="ORF">PSYJA_43161</name>
</gene>
<dbReference type="Proteomes" id="UP000004471">
    <property type="component" value="Unassembled WGS sequence"/>
</dbReference>